<protein>
    <submittedName>
        <fullName evidence="1">SLAP domain-containing protein</fullName>
    </submittedName>
</protein>
<dbReference type="NCBIfam" id="TIGR04398">
    <property type="entry name" value="SLAP_DUP"/>
    <property type="match status" value="1"/>
</dbReference>
<dbReference type="RefSeq" id="WP_216145299.1">
    <property type="nucleotide sequence ID" value="NZ_JAHLDV010000001.1"/>
</dbReference>
<evidence type="ECO:0000313" key="2">
    <source>
        <dbReference type="Proteomes" id="UP000776252"/>
    </source>
</evidence>
<reference evidence="1 2" key="1">
    <citation type="submission" date="2021-06" db="EMBL/GenBank/DDBJ databases">
        <title>Clostridia strains as spoilage organisms.</title>
        <authorList>
            <person name="Wambui J."/>
            <person name="Stephan R."/>
            <person name="Stevens M.J.A."/>
        </authorList>
    </citation>
    <scope>NUCLEOTIDE SEQUENCE [LARGE SCALE GENOMIC DNA]</scope>
    <source>
        <strain evidence="1 2">DSM 14204</strain>
    </source>
</reference>
<gene>
    <name evidence="1" type="ORF">KPL37_00850</name>
</gene>
<dbReference type="InterPro" id="IPR030910">
    <property type="entry name" value="SLAP_dom"/>
</dbReference>
<sequence>MSNVDIQNVGIDFIVINDKLSGLVTITTEDLSEQNLSDNFIYKVCPDGEILNVGNENKTDKKLKEKAVKNSKEILNDKLMEEGFEKIPEGLSKLDLTKMLEFSEKNIVKNNKYSKMFPYSVEKTDNYDLKVMLLMYNGSNNATEITKFPFKLKDANDNVIIADVVDINKTISPFKIGICEVLIEKARLSEQLPDLTTWTVTFEMQ</sequence>
<proteinExistence type="predicted"/>
<evidence type="ECO:0000313" key="1">
    <source>
        <dbReference type="EMBL" id="MBU3158321.1"/>
    </source>
</evidence>
<comment type="caution">
    <text evidence="1">The sequence shown here is derived from an EMBL/GenBank/DDBJ whole genome shotgun (WGS) entry which is preliminary data.</text>
</comment>
<dbReference type="EMBL" id="JAHLDV010000001">
    <property type="protein sequence ID" value="MBU3158321.1"/>
    <property type="molecule type" value="Genomic_DNA"/>
</dbReference>
<dbReference type="Proteomes" id="UP000776252">
    <property type="component" value="Unassembled WGS sequence"/>
</dbReference>
<name>A0ABS6BN09_9CLOT</name>
<organism evidence="1 2">
    <name type="scientific">Clostridium frigoris</name>
    <dbReference type="NCBI Taxonomy" id="205327"/>
    <lineage>
        <taxon>Bacteria</taxon>
        <taxon>Bacillati</taxon>
        <taxon>Bacillota</taxon>
        <taxon>Clostridia</taxon>
        <taxon>Eubacteriales</taxon>
        <taxon>Clostridiaceae</taxon>
        <taxon>Clostridium</taxon>
    </lineage>
</organism>
<accession>A0ABS6BN09</accession>
<keyword evidence="2" id="KW-1185">Reference proteome</keyword>